<reference evidence="1 2" key="1">
    <citation type="submission" date="2023-11" db="EMBL/GenBank/DDBJ databases">
        <title>Novel species in genus Nocardioides.</title>
        <authorList>
            <person name="Zhou H."/>
        </authorList>
    </citation>
    <scope>NUCLEOTIDE SEQUENCE [LARGE SCALE GENOMIC DNA]</scope>
    <source>
        <strain evidence="1 2">S-58</strain>
    </source>
</reference>
<sequence>MKDRDDDRVGDLGDLAGRIRYLEQFTGSLVAREPRSGTDAQVIPLHDAPTHRVPAPRRARIFLRHGEGHGTFADVTITAPRPRAASD</sequence>
<evidence type="ECO:0000313" key="1">
    <source>
        <dbReference type="EMBL" id="MDZ5661086.1"/>
    </source>
</evidence>
<keyword evidence="2" id="KW-1185">Reference proteome</keyword>
<name>A0ABU5K804_9ACTN</name>
<evidence type="ECO:0000313" key="2">
    <source>
        <dbReference type="Proteomes" id="UP001291999"/>
    </source>
</evidence>
<proteinExistence type="predicted"/>
<gene>
    <name evidence="1" type="ORF">SFC79_04860</name>
</gene>
<accession>A0ABU5K804</accession>
<comment type="caution">
    <text evidence="1">The sequence shown here is derived from an EMBL/GenBank/DDBJ whole genome shotgun (WGS) entry which is preliminary data.</text>
</comment>
<protein>
    <submittedName>
        <fullName evidence="1">Uncharacterized protein</fullName>
    </submittedName>
</protein>
<dbReference type="RefSeq" id="WP_322423449.1">
    <property type="nucleotide sequence ID" value="NZ_JAXQPW010000001.1"/>
</dbReference>
<organism evidence="1 2">
    <name type="scientific">Nocardioides renjunii</name>
    <dbReference type="NCBI Taxonomy" id="3095075"/>
    <lineage>
        <taxon>Bacteria</taxon>
        <taxon>Bacillati</taxon>
        <taxon>Actinomycetota</taxon>
        <taxon>Actinomycetes</taxon>
        <taxon>Propionibacteriales</taxon>
        <taxon>Nocardioidaceae</taxon>
        <taxon>Nocardioides</taxon>
    </lineage>
</organism>
<dbReference type="Proteomes" id="UP001291999">
    <property type="component" value="Unassembled WGS sequence"/>
</dbReference>
<dbReference type="EMBL" id="JAXQPW010000001">
    <property type="protein sequence ID" value="MDZ5661086.1"/>
    <property type="molecule type" value="Genomic_DNA"/>
</dbReference>